<dbReference type="Proteomes" id="UP000256424">
    <property type="component" value="Unassembled WGS sequence"/>
</dbReference>
<evidence type="ECO:0000313" key="1">
    <source>
        <dbReference type="EMBL" id="RDU73088.1"/>
    </source>
</evidence>
<accession>A0A3D8J6L3</accession>
<organism evidence="1 2">
    <name type="scientific">Helicobacter aurati</name>
    <dbReference type="NCBI Taxonomy" id="137778"/>
    <lineage>
        <taxon>Bacteria</taxon>
        <taxon>Pseudomonadati</taxon>
        <taxon>Campylobacterota</taxon>
        <taxon>Epsilonproteobacteria</taxon>
        <taxon>Campylobacterales</taxon>
        <taxon>Helicobacteraceae</taxon>
        <taxon>Helicobacter</taxon>
    </lineage>
</organism>
<dbReference type="AlphaFoldDB" id="A0A3D8J6L3"/>
<proteinExistence type="predicted"/>
<protein>
    <submittedName>
        <fullName evidence="1">Uncharacterized protein</fullName>
    </submittedName>
</protein>
<name>A0A3D8J6L3_9HELI</name>
<gene>
    <name evidence="1" type="ORF">CQA66_02335</name>
</gene>
<comment type="caution">
    <text evidence="1">The sequence shown here is derived from an EMBL/GenBank/DDBJ whole genome shotgun (WGS) entry which is preliminary data.</text>
</comment>
<evidence type="ECO:0000313" key="2">
    <source>
        <dbReference type="Proteomes" id="UP000256424"/>
    </source>
</evidence>
<reference evidence="1 2" key="1">
    <citation type="submission" date="2018-04" db="EMBL/GenBank/DDBJ databases">
        <title>Novel Campyloabacter and Helicobacter Species and Strains.</title>
        <authorList>
            <person name="Mannion A.J."/>
            <person name="Shen Z."/>
            <person name="Fox J.G."/>
        </authorList>
    </citation>
    <scope>NUCLEOTIDE SEQUENCE [LARGE SCALE GENOMIC DNA]</scope>
    <source>
        <strain evidence="1 2">MIT 97-5075</strain>
    </source>
</reference>
<sequence>MDNIIYQPFIIAESELSTQTTITNRYTNTNDDALQRASQNSYDSKCYPPPPRIVVKLGIGYLDLFIVCWYKVGAQFLSFTINHQRFKQILILINVCLML</sequence>
<keyword evidence="2" id="KW-1185">Reference proteome</keyword>
<dbReference type="EMBL" id="NXLW01000003">
    <property type="protein sequence ID" value="RDU73088.1"/>
    <property type="molecule type" value="Genomic_DNA"/>
</dbReference>